<dbReference type="Pfam" id="PF01464">
    <property type="entry name" value="SLT"/>
    <property type="match status" value="1"/>
</dbReference>
<comment type="caution">
    <text evidence="4">The sequence shown here is derived from an EMBL/GenBank/DDBJ whole genome shotgun (WGS) entry which is preliminary data.</text>
</comment>
<dbReference type="EMBL" id="VBOS01000102">
    <property type="protein sequence ID" value="TMQ57844.1"/>
    <property type="molecule type" value="Genomic_DNA"/>
</dbReference>
<evidence type="ECO:0000313" key="4">
    <source>
        <dbReference type="EMBL" id="TMQ57844.1"/>
    </source>
</evidence>
<keyword evidence="2" id="KW-0732">Signal</keyword>
<dbReference type="PANTHER" id="PTHR37423">
    <property type="entry name" value="SOLUBLE LYTIC MUREIN TRANSGLYCOSYLASE-RELATED"/>
    <property type="match status" value="1"/>
</dbReference>
<feature type="signal peptide" evidence="2">
    <location>
        <begin position="1"/>
        <end position="23"/>
    </location>
</feature>
<dbReference type="InterPro" id="IPR011990">
    <property type="entry name" value="TPR-like_helical_dom_sf"/>
</dbReference>
<feature type="domain" description="Transglycosylase SLT" evidence="3">
    <location>
        <begin position="566"/>
        <end position="669"/>
    </location>
</feature>
<dbReference type="GO" id="GO:0000270">
    <property type="term" value="P:peptidoglycan metabolic process"/>
    <property type="evidence" value="ECO:0007669"/>
    <property type="project" value="InterPro"/>
</dbReference>
<evidence type="ECO:0000256" key="1">
    <source>
        <dbReference type="ARBA" id="ARBA00007734"/>
    </source>
</evidence>
<dbReference type="GO" id="GO:0016020">
    <property type="term" value="C:membrane"/>
    <property type="evidence" value="ECO:0007669"/>
    <property type="project" value="InterPro"/>
</dbReference>
<gene>
    <name evidence="4" type="ORF">E6K72_03240</name>
</gene>
<accession>A0A538T2U2</accession>
<sequence>MGMILALLAAGVFSLACAGAAGAGTTLWRDLADTSAVATADTWAVNPAAPAVDDSGRVAWSAASPRHHERRALALRRLASPEAPGDSALLARRWLMLSMPGVPGLPLYALRRAAPLFLAAGDTARADSCWAALAEGSGLWRWESVRSRAQRAQARGAPARGDSILAGLERRELGALERAAWLAMRALDLGRQVVRTAPALPPASEAEALIESLTVARSDTLGYQDQRDLADVDALRGDRESTARRLERAYALAPASDRFRAGLKYAEALRLARKYAPAAAALAAACPLGTGADARAQCLLERARVERDARRPDPALRLYEQAVKASRDTALIQTALWERAREAEQEGRWHQARSDYQRAAALGRRRGTDAAFRAGLLWYIEGHGRDAATWWGRADSDAGRFWRAIALRRSRPAVADSLLKGLASQPGYSFYSAAARETLGVRGWPGASTVIAPAVGDEPALTLATLLVESGLGDDGVDLVLRWAGGDSRDTLFCPIPPGQRSTSLIGAAQVAFQAGRIAQGIRLAQRALGAAADSGDDRRWGLVPWIYPPGHRSLVQWRVQTARLAQPAIDVALLSALIWQESRFDAEARSRSNALGLMQLMLATARTTLGGARAVPAESSLFDPALNTRAGARYLAGLLARFDGLVPAALAAYNSGPARVLPRWIELSRRFGDALFCELIVFPETEDYVKKIIAVRSAYRELAPRLAEGDGTPP</sequence>
<evidence type="ECO:0000259" key="3">
    <source>
        <dbReference type="Pfam" id="PF01464"/>
    </source>
</evidence>
<dbReference type="PROSITE" id="PS00922">
    <property type="entry name" value="TRANSGLYCOSYLASE"/>
    <property type="match status" value="1"/>
</dbReference>
<evidence type="ECO:0000313" key="5">
    <source>
        <dbReference type="Proteomes" id="UP000317716"/>
    </source>
</evidence>
<protein>
    <recommendedName>
        <fullName evidence="3">Transglycosylase SLT domain-containing protein</fullName>
    </recommendedName>
</protein>
<dbReference type="Gene3D" id="1.25.40.10">
    <property type="entry name" value="Tetratricopeptide repeat domain"/>
    <property type="match status" value="1"/>
</dbReference>
<dbReference type="InterPro" id="IPR008258">
    <property type="entry name" value="Transglycosylase_SLT_dom_1"/>
</dbReference>
<dbReference type="InterPro" id="IPR000189">
    <property type="entry name" value="Transglyc_AS"/>
</dbReference>
<dbReference type="SUPFAM" id="SSF53955">
    <property type="entry name" value="Lysozyme-like"/>
    <property type="match status" value="1"/>
</dbReference>
<dbReference type="Gene3D" id="1.10.530.10">
    <property type="match status" value="1"/>
</dbReference>
<comment type="similarity">
    <text evidence="1">Belongs to the transglycosylase Slt family.</text>
</comment>
<proteinExistence type="inferred from homology"/>
<evidence type="ECO:0000256" key="2">
    <source>
        <dbReference type="SAM" id="SignalP"/>
    </source>
</evidence>
<dbReference type="CDD" id="cd13401">
    <property type="entry name" value="Slt70-like"/>
    <property type="match status" value="1"/>
</dbReference>
<dbReference type="Proteomes" id="UP000317716">
    <property type="component" value="Unassembled WGS sequence"/>
</dbReference>
<feature type="chain" id="PRO_5021888507" description="Transglycosylase SLT domain-containing protein" evidence="2">
    <location>
        <begin position="24"/>
        <end position="715"/>
    </location>
</feature>
<organism evidence="4 5">
    <name type="scientific">Eiseniibacteriota bacterium</name>
    <dbReference type="NCBI Taxonomy" id="2212470"/>
    <lineage>
        <taxon>Bacteria</taxon>
        <taxon>Candidatus Eiseniibacteriota</taxon>
    </lineage>
</organism>
<name>A0A538T2U2_UNCEI</name>
<dbReference type="PANTHER" id="PTHR37423:SF2">
    <property type="entry name" value="MEMBRANE-BOUND LYTIC MUREIN TRANSGLYCOSYLASE C"/>
    <property type="match status" value="1"/>
</dbReference>
<dbReference type="InterPro" id="IPR023346">
    <property type="entry name" value="Lysozyme-like_dom_sf"/>
</dbReference>
<dbReference type="SUPFAM" id="SSF48452">
    <property type="entry name" value="TPR-like"/>
    <property type="match status" value="1"/>
</dbReference>
<dbReference type="GO" id="GO:0008933">
    <property type="term" value="F:peptidoglycan lytic transglycosylase activity"/>
    <property type="evidence" value="ECO:0007669"/>
    <property type="project" value="InterPro"/>
</dbReference>
<reference evidence="4 5" key="1">
    <citation type="journal article" date="2019" name="Nat. Microbiol.">
        <title>Mediterranean grassland soil C-N compound turnover is dependent on rainfall and depth, and is mediated by genomically divergent microorganisms.</title>
        <authorList>
            <person name="Diamond S."/>
            <person name="Andeer P.F."/>
            <person name="Li Z."/>
            <person name="Crits-Christoph A."/>
            <person name="Burstein D."/>
            <person name="Anantharaman K."/>
            <person name="Lane K.R."/>
            <person name="Thomas B.C."/>
            <person name="Pan C."/>
            <person name="Northen T.R."/>
            <person name="Banfield J.F."/>
        </authorList>
    </citation>
    <scope>NUCLEOTIDE SEQUENCE [LARGE SCALE GENOMIC DNA]</scope>
    <source>
        <strain evidence="4">WS_2</strain>
    </source>
</reference>
<dbReference type="AlphaFoldDB" id="A0A538T2U2"/>